<keyword evidence="1" id="KW-0732">Signal</keyword>
<evidence type="ECO:0000256" key="1">
    <source>
        <dbReference type="SAM" id="SignalP"/>
    </source>
</evidence>
<feature type="signal peptide" evidence="1">
    <location>
        <begin position="1"/>
        <end position="33"/>
    </location>
</feature>
<accession>A0ABW9FKV5</accession>
<dbReference type="Pfam" id="PF06742">
    <property type="entry name" value="DUF1214"/>
    <property type="match status" value="1"/>
</dbReference>
<dbReference type="InterPro" id="IPR010679">
    <property type="entry name" value="DUF1254"/>
</dbReference>
<dbReference type="InterPro" id="IPR010621">
    <property type="entry name" value="DUF1214"/>
</dbReference>
<dbReference type="Proteomes" id="UP001629745">
    <property type="component" value="Unassembled WGS sequence"/>
</dbReference>
<dbReference type="InterPro" id="IPR037049">
    <property type="entry name" value="DUF1214_C_sf"/>
</dbReference>
<reference evidence="4 5" key="1">
    <citation type="submission" date="2023-11" db="EMBL/GenBank/DDBJ databases">
        <authorList>
            <person name="Val-Calvo J."/>
            <person name="Scortti M."/>
            <person name="Vazquez-Boland J."/>
        </authorList>
    </citation>
    <scope>NUCLEOTIDE SEQUENCE [LARGE SCALE GENOMIC DNA]</scope>
    <source>
        <strain evidence="4 5">PAM 2766</strain>
    </source>
</reference>
<protein>
    <submittedName>
        <fullName evidence="4">DUF1254 domain-containing protein</fullName>
    </submittedName>
</protein>
<dbReference type="InterPro" id="IPR006311">
    <property type="entry name" value="TAT_signal"/>
</dbReference>
<feature type="domain" description="DUF1254" evidence="3">
    <location>
        <begin position="87"/>
        <end position="218"/>
    </location>
</feature>
<dbReference type="InterPro" id="IPR037050">
    <property type="entry name" value="DUF1254_sf"/>
</dbReference>
<dbReference type="EMBL" id="JBDLNV010000009">
    <property type="protein sequence ID" value="MFM1726226.1"/>
    <property type="molecule type" value="Genomic_DNA"/>
</dbReference>
<keyword evidence="5" id="KW-1185">Reference proteome</keyword>
<feature type="domain" description="DUF1214" evidence="2">
    <location>
        <begin position="383"/>
        <end position="490"/>
    </location>
</feature>
<evidence type="ECO:0000313" key="4">
    <source>
        <dbReference type="EMBL" id="MFM1726226.1"/>
    </source>
</evidence>
<dbReference type="Gene3D" id="2.60.120.600">
    <property type="entry name" value="Domain of unknown function DUF1214, C-terminal domain"/>
    <property type="match status" value="1"/>
</dbReference>
<evidence type="ECO:0000313" key="5">
    <source>
        <dbReference type="Proteomes" id="UP001629745"/>
    </source>
</evidence>
<dbReference type="PANTHER" id="PTHR36509:SF2">
    <property type="entry name" value="BLL3101 PROTEIN"/>
    <property type="match status" value="1"/>
</dbReference>
<organism evidence="4 5">
    <name type="scientific">Rhodococcus parequi</name>
    <dbReference type="NCBI Taxonomy" id="3137122"/>
    <lineage>
        <taxon>Bacteria</taxon>
        <taxon>Bacillati</taxon>
        <taxon>Actinomycetota</taxon>
        <taxon>Actinomycetes</taxon>
        <taxon>Mycobacteriales</taxon>
        <taxon>Nocardiaceae</taxon>
        <taxon>Rhodococcus</taxon>
    </lineage>
</organism>
<dbReference type="Pfam" id="PF06863">
    <property type="entry name" value="DUF1254"/>
    <property type="match status" value="1"/>
</dbReference>
<sequence>MNIRPRSRATVLAAAAAAASALLLLTACSGTSAARSSERALVDPALSTAQIADLSEEAFYWGLNIAGYYELRHMFTGLEGQPAYRGINRVQPQLNLFDAKTRYATTVNASTLYSGGAFDVSADPIVVETPAVTDGRYWSVQATDQNVECFFKAGSQFTGNAPQRYLIVGPEWKGKLPGGFRGTEIIRASSNSFTLAVRVAVTTRDEQDMAGARQTVTGVLAAPLAQWEANGGRVPPLEQQPIVKGDYRTFPRMDQIADIGKSMTPIDYLQLLSLSINDPSLTRRTDSVKETETLNRLSKLGLREGTIFEPGEVSAEQKAAIEDGFARARREAKQAFESSQVDMNGWRLQSSLFFDDLDYVAKAGADDVAWGTPVPYESHTIAYVFDDSEGRPLDGRYDYTLTFDMDDLPPTTEFWELPVYDSAGYFIDNPVDRYSATSELLKAGDYAVVDGKLTFYLQPERPTDPEQARNWLPTSPSDGFRLAARFYGPTAGLIDGGYAMPRIVRSGE</sequence>
<dbReference type="PROSITE" id="PS51257">
    <property type="entry name" value="PROKAR_LIPOPROTEIN"/>
    <property type="match status" value="1"/>
</dbReference>
<dbReference type="PROSITE" id="PS51318">
    <property type="entry name" value="TAT"/>
    <property type="match status" value="1"/>
</dbReference>
<name>A0ABW9FKV5_9NOCA</name>
<feature type="chain" id="PRO_5045499551" evidence="1">
    <location>
        <begin position="34"/>
        <end position="508"/>
    </location>
</feature>
<dbReference type="RefSeq" id="WP_420166681.1">
    <property type="nucleotide sequence ID" value="NZ_JBDLNV010000009.1"/>
</dbReference>
<evidence type="ECO:0000259" key="3">
    <source>
        <dbReference type="Pfam" id="PF06863"/>
    </source>
</evidence>
<proteinExistence type="predicted"/>
<comment type="caution">
    <text evidence="4">The sequence shown here is derived from an EMBL/GenBank/DDBJ whole genome shotgun (WGS) entry which is preliminary data.</text>
</comment>
<dbReference type="SUPFAM" id="SSF160935">
    <property type="entry name" value="VPA0735-like"/>
    <property type="match status" value="1"/>
</dbReference>
<gene>
    <name evidence="4" type="ORF">ABEU20_004851</name>
</gene>
<evidence type="ECO:0000259" key="2">
    <source>
        <dbReference type="Pfam" id="PF06742"/>
    </source>
</evidence>
<dbReference type="Gene3D" id="2.60.40.1610">
    <property type="entry name" value="Domain of unknown function DUF1254"/>
    <property type="match status" value="1"/>
</dbReference>
<dbReference type="PANTHER" id="PTHR36509">
    <property type="entry name" value="BLL3101 PROTEIN"/>
    <property type="match status" value="1"/>
</dbReference>